<dbReference type="Proteomes" id="UP000824469">
    <property type="component" value="Unassembled WGS sequence"/>
</dbReference>
<dbReference type="InterPro" id="IPR036312">
    <property type="entry name" value="Bifun_inhib/LTP/seed_sf"/>
</dbReference>
<evidence type="ECO:0000313" key="8">
    <source>
        <dbReference type="Proteomes" id="UP000824469"/>
    </source>
</evidence>
<keyword evidence="3" id="KW-1015">Disulfide bond</keyword>
<dbReference type="InterPro" id="IPR016140">
    <property type="entry name" value="Bifunc_inhib/LTP/seed_store"/>
</dbReference>
<organism evidence="7 8">
    <name type="scientific">Taxus chinensis</name>
    <name type="common">Chinese yew</name>
    <name type="synonym">Taxus wallichiana var. chinensis</name>
    <dbReference type="NCBI Taxonomy" id="29808"/>
    <lineage>
        <taxon>Eukaryota</taxon>
        <taxon>Viridiplantae</taxon>
        <taxon>Streptophyta</taxon>
        <taxon>Embryophyta</taxon>
        <taxon>Tracheophyta</taxon>
        <taxon>Spermatophyta</taxon>
        <taxon>Pinopsida</taxon>
        <taxon>Pinidae</taxon>
        <taxon>Conifers II</taxon>
        <taxon>Cupressales</taxon>
        <taxon>Taxaceae</taxon>
        <taxon>Taxus</taxon>
    </lineage>
</organism>
<evidence type="ECO:0000259" key="5">
    <source>
        <dbReference type="Pfam" id="PF14368"/>
    </source>
</evidence>
<dbReference type="Gene3D" id="1.10.110.10">
    <property type="entry name" value="Plant lipid-transfer and hydrophobic proteins"/>
    <property type="match status" value="1"/>
</dbReference>
<keyword evidence="4" id="KW-0325">Glycoprotein</keyword>
<dbReference type="AlphaFoldDB" id="A0AA38G6F8"/>
<feature type="non-terminal residue" evidence="7">
    <location>
        <position position="104"/>
    </location>
</feature>
<dbReference type="InterPro" id="IPR043325">
    <property type="entry name" value="LTSS"/>
</dbReference>
<protein>
    <recommendedName>
        <fullName evidence="5">Bifunctional inhibitor/plant lipid transfer protein/seed storage helical domain-containing protein</fullName>
    </recommendedName>
</protein>
<reference evidence="7 8" key="1">
    <citation type="journal article" date="2021" name="Nat. Plants">
        <title>The Taxus genome provides insights into paclitaxel biosynthesis.</title>
        <authorList>
            <person name="Xiong X."/>
            <person name="Gou J."/>
            <person name="Liao Q."/>
            <person name="Li Y."/>
            <person name="Zhou Q."/>
            <person name="Bi G."/>
            <person name="Li C."/>
            <person name="Du R."/>
            <person name="Wang X."/>
            <person name="Sun T."/>
            <person name="Guo L."/>
            <person name="Liang H."/>
            <person name="Lu P."/>
            <person name="Wu Y."/>
            <person name="Zhang Z."/>
            <person name="Ro D.K."/>
            <person name="Shang Y."/>
            <person name="Huang S."/>
            <person name="Yan J."/>
        </authorList>
    </citation>
    <scope>NUCLEOTIDE SEQUENCE [LARGE SCALE GENOMIC DNA]</scope>
    <source>
        <strain evidence="7">Ta-2019</strain>
    </source>
</reference>
<comment type="caution">
    <text evidence="7">The sequence shown here is derived from an EMBL/GenBank/DDBJ whole genome shotgun (WGS) entry which is preliminary data.</text>
</comment>
<evidence type="ECO:0000313" key="7">
    <source>
        <dbReference type="EMBL" id="KAH9316907.1"/>
    </source>
</evidence>
<name>A0AA38G6F8_TAXCH</name>
<comment type="similarity">
    <text evidence="1">Belongs to the plant LTP family.</text>
</comment>
<evidence type="ECO:0000256" key="1">
    <source>
        <dbReference type="ARBA" id="ARBA00009748"/>
    </source>
</evidence>
<dbReference type="Pfam" id="PF14368">
    <property type="entry name" value="LTP_2"/>
    <property type="match status" value="1"/>
</dbReference>
<feature type="non-terminal residue" evidence="7">
    <location>
        <position position="1"/>
    </location>
</feature>
<dbReference type="SUPFAM" id="SSF47699">
    <property type="entry name" value="Bifunctional inhibitor/lipid-transfer protein/seed storage 2S albumin"/>
    <property type="match status" value="1"/>
</dbReference>
<proteinExistence type="inferred from homology"/>
<dbReference type="EMBL" id="JAHRHJ020000009">
    <property type="protein sequence ID" value="KAH9303185.1"/>
    <property type="molecule type" value="Genomic_DNA"/>
</dbReference>
<gene>
    <name evidence="6" type="ORF">KI387_014768</name>
    <name evidence="7" type="ORF">KI387_018676</name>
</gene>
<dbReference type="CDD" id="cd00010">
    <property type="entry name" value="AAI_LTSS"/>
    <property type="match status" value="1"/>
</dbReference>
<dbReference type="EMBL" id="JAHRHJ020000004">
    <property type="protein sequence ID" value="KAH9316907.1"/>
    <property type="molecule type" value="Genomic_DNA"/>
</dbReference>
<evidence type="ECO:0000313" key="6">
    <source>
        <dbReference type="EMBL" id="KAH9303185.1"/>
    </source>
</evidence>
<evidence type="ECO:0000256" key="4">
    <source>
        <dbReference type="ARBA" id="ARBA00023180"/>
    </source>
</evidence>
<feature type="domain" description="Bifunctional inhibitor/plant lipid transfer protein/seed storage helical" evidence="5">
    <location>
        <begin position="8"/>
        <end position="80"/>
    </location>
</feature>
<sequence length="104" mass="11495">TGAMATPRAAFRCSSSQLTTLSTCIPYVQGNANIPTKDCYNGLLKLHKNTRKCLCVLIKENTDPQLGITINVTMALLLPKFYCTCLQTLLELRSLTAPLPLLHW</sequence>
<evidence type="ECO:0000256" key="3">
    <source>
        <dbReference type="ARBA" id="ARBA00023157"/>
    </source>
</evidence>
<accession>A0AA38G6F8</accession>
<keyword evidence="2" id="KW-0732">Signal</keyword>
<dbReference type="PANTHER" id="PTHR33044">
    <property type="entry name" value="BIFUNCTIONAL INHIBITOR/LIPID-TRANSFER PROTEIN/SEED STORAGE 2S ALBUMIN SUPERFAMILY PROTEIN-RELATED"/>
    <property type="match status" value="1"/>
</dbReference>
<keyword evidence="8" id="KW-1185">Reference proteome</keyword>
<evidence type="ECO:0000256" key="2">
    <source>
        <dbReference type="ARBA" id="ARBA00022729"/>
    </source>
</evidence>